<keyword evidence="7" id="KW-0520">NAD</keyword>
<dbReference type="PROSITE" id="PS00487">
    <property type="entry name" value="IMP_DH_GMP_RED"/>
    <property type="match status" value="1"/>
</dbReference>
<dbReference type="AlphaFoldDB" id="A0A166EWX5"/>
<comment type="cofactor">
    <cofactor evidence="1">
        <name>K(+)</name>
        <dbReference type="ChEBI" id="CHEBI:29103"/>
    </cofactor>
</comment>
<dbReference type="GO" id="GO:0005737">
    <property type="term" value="C:cytoplasm"/>
    <property type="evidence" value="ECO:0007669"/>
    <property type="project" value="TreeGrafter"/>
</dbReference>
<dbReference type="Gene3D" id="3.20.20.70">
    <property type="entry name" value="Aldolase class I"/>
    <property type="match status" value="2"/>
</dbReference>
<dbReference type="GO" id="GO:0003938">
    <property type="term" value="F:IMP dehydrogenase activity"/>
    <property type="evidence" value="ECO:0007669"/>
    <property type="project" value="UniProtKB-EC"/>
</dbReference>
<dbReference type="Proteomes" id="UP000076532">
    <property type="component" value="Unassembled WGS sequence"/>
</dbReference>
<evidence type="ECO:0000256" key="7">
    <source>
        <dbReference type="ARBA" id="ARBA00023027"/>
    </source>
</evidence>
<dbReference type="PANTHER" id="PTHR11911">
    <property type="entry name" value="INOSINE-5-MONOPHOSPHATE DEHYDROGENASE RELATED"/>
    <property type="match status" value="1"/>
</dbReference>
<feature type="non-terminal residue" evidence="11">
    <location>
        <position position="177"/>
    </location>
</feature>
<evidence type="ECO:0000256" key="9">
    <source>
        <dbReference type="SAM" id="MobiDB-lite"/>
    </source>
</evidence>
<feature type="region of interest" description="Disordered" evidence="9">
    <location>
        <begin position="66"/>
        <end position="151"/>
    </location>
</feature>
<organism evidence="11 12">
    <name type="scientific">Athelia psychrophila</name>
    <dbReference type="NCBI Taxonomy" id="1759441"/>
    <lineage>
        <taxon>Eukaryota</taxon>
        <taxon>Fungi</taxon>
        <taxon>Dikarya</taxon>
        <taxon>Basidiomycota</taxon>
        <taxon>Agaricomycotina</taxon>
        <taxon>Agaricomycetes</taxon>
        <taxon>Agaricomycetidae</taxon>
        <taxon>Atheliales</taxon>
        <taxon>Atheliaceae</taxon>
        <taxon>Athelia</taxon>
    </lineage>
</organism>
<dbReference type="EMBL" id="KV417596">
    <property type="protein sequence ID" value="KZP16197.1"/>
    <property type="molecule type" value="Genomic_DNA"/>
</dbReference>
<reference evidence="11 12" key="1">
    <citation type="journal article" date="2016" name="Mol. Biol. Evol.">
        <title>Comparative Genomics of Early-Diverging Mushroom-Forming Fungi Provides Insights into the Origins of Lignocellulose Decay Capabilities.</title>
        <authorList>
            <person name="Nagy L.G."/>
            <person name="Riley R."/>
            <person name="Tritt A."/>
            <person name="Adam C."/>
            <person name="Daum C."/>
            <person name="Floudas D."/>
            <person name="Sun H."/>
            <person name="Yadav J.S."/>
            <person name="Pangilinan J."/>
            <person name="Larsson K.H."/>
            <person name="Matsuura K."/>
            <person name="Barry K."/>
            <person name="Labutti K."/>
            <person name="Kuo R."/>
            <person name="Ohm R.A."/>
            <person name="Bhattacharya S.S."/>
            <person name="Shirouzu T."/>
            <person name="Yoshinaga Y."/>
            <person name="Martin F.M."/>
            <person name="Grigoriev I.V."/>
            <person name="Hibbett D.S."/>
        </authorList>
    </citation>
    <scope>NUCLEOTIDE SEQUENCE [LARGE SCALE GENOMIC DNA]</scope>
    <source>
        <strain evidence="11 12">CBS 109695</strain>
    </source>
</reference>
<sequence length="177" mass="18387">MDQEIKNTYPTFEVIAGTVVTREQAGTLIAAGADVLRVGMGPGSICDTQEIMVVGWRQVTAAYAVPGAKRSSRKGTRAGGRSGQDGRGVSQDDGGAGGVLLPPGKRVKAQCGMGSREAMEEGKPSPQMNGNPGSNKHDAKPKPSPHDKASAVEIAHGVSGNVWDRCDVKSFMPTVSL</sequence>
<feature type="domain" description="IMP dehydrogenase/GMP reductase" evidence="10">
    <location>
        <begin position="3"/>
        <end position="71"/>
    </location>
</feature>
<proteinExistence type="inferred from homology"/>
<evidence type="ECO:0000313" key="11">
    <source>
        <dbReference type="EMBL" id="KZP16197.1"/>
    </source>
</evidence>
<dbReference type="GO" id="GO:0006177">
    <property type="term" value="P:GMP biosynthetic process"/>
    <property type="evidence" value="ECO:0007669"/>
    <property type="project" value="UniProtKB-KW"/>
</dbReference>
<evidence type="ECO:0000313" key="12">
    <source>
        <dbReference type="Proteomes" id="UP000076532"/>
    </source>
</evidence>
<evidence type="ECO:0000256" key="2">
    <source>
        <dbReference type="ARBA" id="ARBA00005502"/>
    </source>
</evidence>
<dbReference type="InterPro" id="IPR015875">
    <property type="entry name" value="IMP_DH/GMP_Rdtase_CS"/>
</dbReference>
<dbReference type="Pfam" id="PF00478">
    <property type="entry name" value="IMPDH"/>
    <property type="match status" value="1"/>
</dbReference>
<comment type="catalytic activity">
    <reaction evidence="8">
        <text>IMP + NAD(+) + H2O = XMP + NADH + H(+)</text>
        <dbReference type="Rhea" id="RHEA:11708"/>
        <dbReference type="ChEBI" id="CHEBI:15377"/>
        <dbReference type="ChEBI" id="CHEBI:15378"/>
        <dbReference type="ChEBI" id="CHEBI:57464"/>
        <dbReference type="ChEBI" id="CHEBI:57540"/>
        <dbReference type="ChEBI" id="CHEBI:57945"/>
        <dbReference type="ChEBI" id="CHEBI:58053"/>
        <dbReference type="EC" id="1.1.1.205"/>
    </reaction>
</comment>
<keyword evidence="5" id="KW-0630">Potassium</keyword>
<evidence type="ECO:0000256" key="6">
    <source>
        <dbReference type="ARBA" id="ARBA00023002"/>
    </source>
</evidence>
<keyword evidence="12" id="KW-1185">Reference proteome</keyword>
<dbReference type="OrthoDB" id="416622at2759"/>
<protein>
    <submittedName>
        <fullName evidence="11">IMPDH-domain-containing protein</fullName>
    </submittedName>
</protein>
<gene>
    <name evidence="11" type="ORF">FIBSPDRAFT_866221</name>
</gene>
<dbReference type="GO" id="GO:0006183">
    <property type="term" value="P:GTP biosynthetic process"/>
    <property type="evidence" value="ECO:0007669"/>
    <property type="project" value="TreeGrafter"/>
</dbReference>
<evidence type="ECO:0000256" key="8">
    <source>
        <dbReference type="ARBA" id="ARBA00048028"/>
    </source>
</evidence>
<evidence type="ECO:0000256" key="5">
    <source>
        <dbReference type="ARBA" id="ARBA00022958"/>
    </source>
</evidence>
<feature type="compositionally biased region" description="Gly residues" evidence="9">
    <location>
        <begin position="77"/>
        <end position="86"/>
    </location>
</feature>
<accession>A0A166EWX5</accession>
<evidence type="ECO:0000256" key="3">
    <source>
        <dbReference type="ARBA" id="ARBA00022749"/>
    </source>
</evidence>
<dbReference type="SUPFAM" id="SSF51412">
    <property type="entry name" value="Inosine monophosphate dehydrogenase (IMPDH)"/>
    <property type="match status" value="1"/>
</dbReference>
<keyword evidence="4" id="KW-0658">Purine biosynthesis</keyword>
<dbReference type="InterPro" id="IPR005990">
    <property type="entry name" value="IMP_DH"/>
</dbReference>
<dbReference type="PANTHER" id="PTHR11911:SF111">
    <property type="entry name" value="INOSINE-5'-MONOPHOSPHATE DEHYDROGENASE"/>
    <property type="match status" value="1"/>
</dbReference>
<dbReference type="STRING" id="436010.A0A166EWX5"/>
<dbReference type="InterPro" id="IPR001093">
    <property type="entry name" value="IMP_DH_GMPRt"/>
</dbReference>
<evidence type="ECO:0000259" key="10">
    <source>
        <dbReference type="Pfam" id="PF00478"/>
    </source>
</evidence>
<evidence type="ECO:0000256" key="1">
    <source>
        <dbReference type="ARBA" id="ARBA00001958"/>
    </source>
</evidence>
<comment type="similarity">
    <text evidence="2">Belongs to the IMPDH/GMPR family.</text>
</comment>
<name>A0A166EWX5_9AGAM</name>
<feature type="compositionally biased region" description="Basic and acidic residues" evidence="9">
    <location>
        <begin position="135"/>
        <end position="150"/>
    </location>
</feature>
<evidence type="ECO:0000256" key="4">
    <source>
        <dbReference type="ARBA" id="ARBA00022755"/>
    </source>
</evidence>
<dbReference type="InterPro" id="IPR013785">
    <property type="entry name" value="Aldolase_TIM"/>
</dbReference>
<keyword evidence="6" id="KW-0560">Oxidoreductase</keyword>
<keyword evidence="3" id="KW-0332">GMP biosynthesis</keyword>